<accession>R7TSK1</accession>
<dbReference type="OMA" id="GYTTLCA"/>
<feature type="domain" description="Peptidase S9 prolyl oligopeptidase catalytic" evidence="1">
    <location>
        <begin position="440"/>
        <end position="647"/>
    </location>
</feature>
<dbReference type="OrthoDB" id="416344at2759"/>
<sequence>MAPTIAEYGTWASPISSSLATESSVSYQELLLDYGAEKQDVVYWSEARCNEGGRYVICSLKVGDSKPTEWTPENFNARTLVHEYGGGSFLVHKEVVYFSNFKDQRLYRQTSADAQPEPVTPDGKGLRFADGEFSEKVLQIRHQKIYIVQEDHSVIGKNDVKEPRNTVIVIDPITQEIKELASGADFYSSPRVSPNGKRIVWMQWTHPNMPWDSTEIWEAELTDSGDGIKDGSLKCVVKVENVSVMMPRWTPQNELLYIGDQSDWWNVYHVTADGDHLNLCLREEELGGPHWQFGNSMYSVNPSGTGKIATSFAGKLGLLNTKKYNYTQVETGFSQHHHLAFNSDDWVFCIAGSPARFPVILRCHLPSKQVEVLATSQALSINQSYISIPQFISWPTTEGQKSYGYYYPPQNLDYQGPLESRPPLLVKAHGGPTSATSNSLNLGIQYFTSRGFGVLDVNYRGSTGYGKNYRHLLRSKWGLLDVADCCSGAQYLVETGKADRRRLCIDGGSAGGYTTLACLCFHDVFNAGVSKYGIGDLAILVAETHKFESRYCDRLLAPCTPENQHIFDSRSPMKHIDQFNCPIAFFQGDEDKIVPPNQAEMMFNAIKEKKIPCAMVIFKGEQHGFRKAENIQMALDGEFYFYSRIFGFKPANLDCQLPIENM</sequence>
<gene>
    <name evidence="2" type="ORF">CAPTEDRAFT_219862</name>
</gene>
<reference evidence="4" key="1">
    <citation type="submission" date="2012-12" db="EMBL/GenBank/DDBJ databases">
        <authorList>
            <person name="Hellsten U."/>
            <person name="Grimwood J."/>
            <person name="Chapman J.A."/>
            <person name="Shapiro H."/>
            <person name="Aerts A."/>
            <person name="Otillar R.P."/>
            <person name="Terry A.Y."/>
            <person name="Boore J.L."/>
            <person name="Simakov O."/>
            <person name="Marletaz F."/>
            <person name="Cho S.-J."/>
            <person name="Edsinger-Gonzales E."/>
            <person name="Havlak P."/>
            <person name="Kuo D.-H."/>
            <person name="Larsson T."/>
            <person name="Lv J."/>
            <person name="Arendt D."/>
            <person name="Savage R."/>
            <person name="Osoegawa K."/>
            <person name="de Jong P."/>
            <person name="Lindberg D.R."/>
            <person name="Seaver E.C."/>
            <person name="Weisblat D.A."/>
            <person name="Putnam N.H."/>
            <person name="Grigoriev I.V."/>
            <person name="Rokhsar D.S."/>
        </authorList>
    </citation>
    <scope>NUCLEOTIDE SEQUENCE</scope>
    <source>
        <strain evidence="4">I ESC-2004</strain>
    </source>
</reference>
<dbReference type="InterPro" id="IPR050585">
    <property type="entry name" value="Xaa-Pro_dipeptidyl-ppase/CocE"/>
</dbReference>
<evidence type="ECO:0000313" key="2">
    <source>
        <dbReference type="EMBL" id="ELT96587.1"/>
    </source>
</evidence>
<reference evidence="3" key="3">
    <citation type="submission" date="2015-06" db="UniProtKB">
        <authorList>
            <consortium name="EnsemblMetazoa"/>
        </authorList>
    </citation>
    <scope>IDENTIFICATION</scope>
</reference>
<dbReference type="EnsemblMetazoa" id="CapteT219862">
    <property type="protein sequence ID" value="CapteP219862"/>
    <property type="gene ID" value="CapteG219862"/>
</dbReference>
<dbReference type="Proteomes" id="UP000014760">
    <property type="component" value="Unassembled WGS sequence"/>
</dbReference>
<dbReference type="PANTHER" id="PTHR43056">
    <property type="entry name" value="PEPTIDASE S9 PROLYL OLIGOPEPTIDASE"/>
    <property type="match status" value="1"/>
</dbReference>
<evidence type="ECO:0000313" key="3">
    <source>
        <dbReference type="EnsemblMetazoa" id="CapteP219862"/>
    </source>
</evidence>
<dbReference type="GO" id="GO:0006508">
    <property type="term" value="P:proteolysis"/>
    <property type="evidence" value="ECO:0007669"/>
    <property type="project" value="InterPro"/>
</dbReference>
<dbReference type="GO" id="GO:0008236">
    <property type="term" value="F:serine-type peptidase activity"/>
    <property type="evidence" value="ECO:0007669"/>
    <property type="project" value="InterPro"/>
</dbReference>
<dbReference type="Pfam" id="PF00326">
    <property type="entry name" value="Peptidase_S9"/>
    <property type="match status" value="1"/>
</dbReference>
<dbReference type="SUPFAM" id="SSF53474">
    <property type="entry name" value="alpha/beta-Hydrolases"/>
    <property type="match status" value="1"/>
</dbReference>
<dbReference type="InterPro" id="IPR011042">
    <property type="entry name" value="6-blade_b-propeller_TolB-like"/>
</dbReference>
<dbReference type="STRING" id="283909.R7TSK1"/>
<evidence type="ECO:0000259" key="1">
    <source>
        <dbReference type="Pfam" id="PF00326"/>
    </source>
</evidence>
<dbReference type="Gene3D" id="2.120.10.30">
    <property type="entry name" value="TolB, C-terminal domain"/>
    <property type="match status" value="1"/>
</dbReference>
<dbReference type="Gene3D" id="3.40.50.1820">
    <property type="entry name" value="alpha/beta hydrolase"/>
    <property type="match status" value="1"/>
</dbReference>
<organism evidence="2">
    <name type="scientific">Capitella teleta</name>
    <name type="common">Polychaete worm</name>
    <dbReference type="NCBI Taxonomy" id="283909"/>
    <lineage>
        <taxon>Eukaryota</taxon>
        <taxon>Metazoa</taxon>
        <taxon>Spiralia</taxon>
        <taxon>Lophotrochozoa</taxon>
        <taxon>Annelida</taxon>
        <taxon>Polychaeta</taxon>
        <taxon>Sedentaria</taxon>
        <taxon>Scolecida</taxon>
        <taxon>Capitellidae</taxon>
        <taxon>Capitella</taxon>
    </lineage>
</organism>
<dbReference type="HOGENOM" id="CLU_012236_1_0_1"/>
<dbReference type="SUPFAM" id="SSF82171">
    <property type="entry name" value="DPP6 N-terminal domain-like"/>
    <property type="match status" value="1"/>
</dbReference>
<proteinExistence type="predicted"/>
<dbReference type="AlphaFoldDB" id="R7TSK1"/>
<dbReference type="PANTHER" id="PTHR43056:SF5">
    <property type="entry name" value="PEPTIDASE S9 PROLYL OLIGOPEPTIDASE CATALYTIC DOMAIN-CONTAINING PROTEIN"/>
    <property type="match status" value="1"/>
</dbReference>
<dbReference type="InterPro" id="IPR001375">
    <property type="entry name" value="Peptidase_S9_cat"/>
</dbReference>
<evidence type="ECO:0000313" key="4">
    <source>
        <dbReference type="Proteomes" id="UP000014760"/>
    </source>
</evidence>
<reference evidence="2 4" key="2">
    <citation type="journal article" date="2013" name="Nature">
        <title>Insights into bilaterian evolution from three spiralian genomes.</title>
        <authorList>
            <person name="Simakov O."/>
            <person name="Marletaz F."/>
            <person name="Cho S.J."/>
            <person name="Edsinger-Gonzales E."/>
            <person name="Havlak P."/>
            <person name="Hellsten U."/>
            <person name="Kuo D.H."/>
            <person name="Larsson T."/>
            <person name="Lv J."/>
            <person name="Arendt D."/>
            <person name="Savage R."/>
            <person name="Osoegawa K."/>
            <person name="de Jong P."/>
            <person name="Grimwood J."/>
            <person name="Chapman J.A."/>
            <person name="Shapiro H."/>
            <person name="Aerts A."/>
            <person name="Otillar R.P."/>
            <person name="Terry A.Y."/>
            <person name="Boore J.L."/>
            <person name="Grigoriev I.V."/>
            <person name="Lindberg D.R."/>
            <person name="Seaver E.C."/>
            <person name="Weisblat D.A."/>
            <person name="Putnam N.H."/>
            <person name="Rokhsar D.S."/>
        </authorList>
    </citation>
    <scope>NUCLEOTIDE SEQUENCE</scope>
    <source>
        <strain evidence="2 4">I ESC-2004</strain>
    </source>
</reference>
<dbReference type="EMBL" id="AMQN01011278">
    <property type="status" value="NOT_ANNOTATED_CDS"/>
    <property type="molecule type" value="Genomic_DNA"/>
</dbReference>
<name>R7TSK1_CAPTE</name>
<dbReference type="EMBL" id="KB308794">
    <property type="protein sequence ID" value="ELT96587.1"/>
    <property type="molecule type" value="Genomic_DNA"/>
</dbReference>
<protein>
    <recommendedName>
        <fullName evidence="1">Peptidase S9 prolyl oligopeptidase catalytic domain-containing protein</fullName>
    </recommendedName>
</protein>
<dbReference type="InterPro" id="IPR029058">
    <property type="entry name" value="AB_hydrolase_fold"/>
</dbReference>
<keyword evidence="4" id="KW-1185">Reference proteome</keyword>